<dbReference type="EC" id="2.7.13.3" evidence="2"/>
<accession>A0ABV4TV34</accession>
<evidence type="ECO:0000256" key="6">
    <source>
        <dbReference type="ARBA" id="ARBA00022777"/>
    </source>
</evidence>
<evidence type="ECO:0000256" key="8">
    <source>
        <dbReference type="ARBA" id="ARBA00023012"/>
    </source>
</evidence>
<dbReference type="Pfam" id="PF02518">
    <property type="entry name" value="HATPase_c"/>
    <property type="match status" value="1"/>
</dbReference>
<evidence type="ECO:0000313" key="11">
    <source>
        <dbReference type="Proteomes" id="UP001575181"/>
    </source>
</evidence>
<evidence type="ECO:0000256" key="1">
    <source>
        <dbReference type="ARBA" id="ARBA00000085"/>
    </source>
</evidence>
<dbReference type="RefSeq" id="WP_373654774.1">
    <property type="nucleotide sequence ID" value="NZ_JBGUAW010000002.1"/>
</dbReference>
<evidence type="ECO:0000313" key="10">
    <source>
        <dbReference type="EMBL" id="MFA9459996.1"/>
    </source>
</evidence>
<keyword evidence="11" id="KW-1185">Reference proteome</keyword>
<dbReference type="EMBL" id="JBGUAW010000002">
    <property type="protein sequence ID" value="MFA9459996.1"/>
    <property type="molecule type" value="Genomic_DNA"/>
</dbReference>
<name>A0ABV4TV34_9GAMM</name>
<dbReference type="InterPro" id="IPR004358">
    <property type="entry name" value="Sig_transdc_His_kin-like_C"/>
</dbReference>
<keyword evidence="4" id="KW-0808">Transferase</keyword>
<keyword evidence="3" id="KW-0597">Phosphoprotein</keyword>
<comment type="catalytic activity">
    <reaction evidence="1">
        <text>ATP + protein L-histidine = ADP + protein N-phospho-L-histidine.</text>
        <dbReference type="EC" id="2.7.13.3"/>
    </reaction>
</comment>
<evidence type="ECO:0000256" key="5">
    <source>
        <dbReference type="ARBA" id="ARBA00022741"/>
    </source>
</evidence>
<evidence type="ECO:0000256" key="4">
    <source>
        <dbReference type="ARBA" id="ARBA00022679"/>
    </source>
</evidence>
<keyword evidence="5" id="KW-0547">Nucleotide-binding</keyword>
<dbReference type="PANTHER" id="PTHR43065">
    <property type="entry name" value="SENSOR HISTIDINE KINASE"/>
    <property type="match status" value="1"/>
</dbReference>
<keyword evidence="6 10" id="KW-0418">Kinase</keyword>
<gene>
    <name evidence="10" type="ORF">ACERLL_04085</name>
</gene>
<protein>
    <recommendedName>
        <fullName evidence="2">histidine kinase</fullName>
        <ecNumber evidence="2">2.7.13.3</ecNumber>
    </recommendedName>
</protein>
<evidence type="ECO:0000256" key="3">
    <source>
        <dbReference type="ARBA" id="ARBA00022553"/>
    </source>
</evidence>
<feature type="domain" description="Histidine kinase" evidence="9">
    <location>
        <begin position="1"/>
        <end position="164"/>
    </location>
</feature>
<evidence type="ECO:0000256" key="2">
    <source>
        <dbReference type="ARBA" id="ARBA00012438"/>
    </source>
</evidence>
<proteinExistence type="predicted"/>
<dbReference type="InterPro" id="IPR003594">
    <property type="entry name" value="HATPase_dom"/>
</dbReference>
<dbReference type="GO" id="GO:0016301">
    <property type="term" value="F:kinase activity"/>
    <property type="evidence" value="ECO:0007669"/>
    <property type="project" value="UniProtKB-KW"/>
</dbReference>
<evidence type="ECO:0000259" key="9">
    <source>
        <dbReference type="PROSITE" id="PS50109"/>
    </source>
</evidence>
<evidence type="ECO:0000256" key="7">
    <source>
        <dbReference type="ARBA" id="ARBA00022840"/>
    </source>
</evidence>
<dbReference type="InterPro" id="IPR036890">
    <property type="entry name" value="HATPase_C_sf"/>
</dbReference>
<dbReference type="Proteomes" id="UP001575181">
    <property type="component" value="Unassembled WGS sequence"/>
</dbReference>
<dbReference type="SMART" id="SM00387">
    <property type="entry name" value="HATPase_c"/>
    <property type="match status" value="1"/>
</dbReference>
<dbReference type="InterPro" id="IPR005467">
    <property type="entry name" value="His_kinase_dom"/>
</dbReference>
<keyword evidence="7" id="KW-0067">ATP-binding</keyword>
<dbReference type="PANTHER" id="PTHR43065:SF10">
    <property type="entry name" value="PEROXIDE STRESS-ACTIVATED HISTIDINE KINASE MAK3"/>
    <property type="match status" value="1"/>
</dbReference>
<dbReference type="PROSITE" id="PS50109">
    <property type="entry name" value="HIS_KIN"/>
    <property type="match status" value="1"/>
</dbReference>
<dbReference type="PRINTS" id="PR00344">
    <property type="entry name" value="BCTRLSENSOR"/>
</dbReference>
<organism evidence="10 11">
    <name type="scientific">Thiohalorhabdus methylotrophus</name>
    <dbReference type="NCBI Taxonomy" id="3242694"/>
    <lineage>
        <taxon>Bacteria</taxon>
        <taxon>Pseudomonadati</taxon>
        <taxon>Pseudomonadota</taxon>
        <taxon>Gammaproteobacteria</taxon>
        <taxon>Thiohalorhabdales</taxon>
        <taxon>Thiohalorhabdaceae</taxon>
        <taxon>Thiohalorhabdus</taxon>
    </lineage>
</organism>
<comment type="caution">
    <text evidence="10">The sequence shown here is derived from an EMBL/GenBank/DDBJ whole genome shotgun (WGS) entry which is preliminary data.</text>
</comment>
<sequence>MRKFLKGDGPDFRRLDVNGLLRRLQPFLRGGTSDAKVAIRLDLEEALPNVVADRLQIQEVLHNPIHNDQEANRARLADTPPPVIVQTRSTEDKVLISVVDAGPGLPETMDMDVIVRPFFTTKEDGVGLGLWIAYSIVEGHGGRLDARNNTHEPGATFQIRLPRE</sequence>
<reference evidence="10 11" key="1">
    <citation type="submission" date="2024-08" db="EMBL/GenBank/DDBJ databases">
        <title>Whole-genome sequencing of halo(alkali)philic microorganisms from hypersaline lakes.</title>
        <authorList>
            <person name="Sorokin D.Y."/>
            <person name="Merkel A.Y."/>
            <person name="Messina E."/>
            <person name="Yakimov M."/>
        </authorList>
    </citation>
    <scope>NUCLEOTIDE SEQUENCE [LARGE SCALE GENOMIC DNA]</scope>
    <source>
        <strain evidence="10 11">Cl-TMA</strain>
    </source>
</reference>
<keyword evidence="8" id="KW-0902">Two-component regulatory system</keyword>
<dbReference type="Gene3D" id="3.30.565.10">
    <property type="entry name" value="Histidine kinase-like ATPase, C-terminal domain"/>
    <property type="match status" value="1"/>
</dbReference>
<dbReference type="SUPFAM" id="SSF55874">
    <property type="entry name" value="ATPase domain of HSP90 chaperone/DNA topoisomerase II/histidine kinase"/>
    <property type="match status" value="1"/>
</dbReference>